<dbReference type="SUPFAM" id="SSF53335">
    <property type="entry name" value="S-adenosyl-L-methionine-dependent methyltransferases"/>
    <property type="match status" value="1"/>
</dbReference>
<dbReference type="AlphaFoldDB" id="C6BUH7"/>
<dbReference type="Proteomes" id="UP000002601">
    <property type="component" value="Chromosome"/>
</dbReference>
<keyword evidence="1 3" id="KW-0808">Transferase</keyword>
<protein>
    <submittedName>
        <fullName evidence="3">Methyltransferase type 12</fullName>
    </submittedName>
</protein>
<dbReference type="OrthoDB" id="5522265at2"/>
<evidence type="ECO:0000313" key="3">
    <source>
        <dbReference type="EMBL" id="ACS79986.1"/>
    </source>
</evidence>
<dbReference type="KEGG" id="dsa:Desal_1925"/>
<dbReference type="PANTHER" id="PTHR43861">
    <property type="entry name" value="TRANS-ACONITATE 2-METHYLTRANSFERASE-RELATED"/>
    <property type="match status" value="1"/>
</dbReference>
<gene>
    <name evidence="3" type="ordered locus">Desal_1925</name>
</gene>
<proteinExistence type="predicted"/>
<feature type="domain" description="Methyltransferase" evidence="2">
    <location>
        <begin position="71"/>
        <end position="165"/>
    </location>
</feature>
<dbReference type="InterPro" id="IPR029063">
    <property type="entry name" value="SAM-dependent_MTases_sf"/>
</dbReference>
<dbReference type="CDD" id="cd02440">
    <property type="entry name" value="AdoMet_MTases"/>
    <property type="match status" value="1"/>
</dbReference>
<name>C6BUH7_MARSD</name>
<dbReference type="GO" id="GO:0008168">
    <property type="term" value="F:methyltransferase activity"/>
    <property type="evidence" value="ECO:0007669"/>
    <property type="project" value="UniProtKB-KW"/>
</dbReference>
<dbReference type="GO" id="GO:0032259">
    <property type="term" value="P:methylation"/>
    <property type="evidence" value="ECO:0007669"/>
    <property type="project" value="UniProtKB-KW"/>
</dbReference>
<accession>C6BUH7</accession>
<keyword evidence="4" id="KW-1185">Reference proteome</keyword>
<keyword evidence="3" id="KW-0489">Methyltransferase</keyword>
<organism evidence="3 4">
    <name type="scientific">Maridesulfovibrio salexigens (strain ATCC 14822 / DSM 2638 / NCIMB 8403 / VKM B-1763)</name>
    <name type="common">Desulfovibrio salexigens</name>
    <dbReference type="NCBI Taxonomy" id="526222"/>
    <lineage>
        <taxon>Bacteria</taxon>
        <taxon>Pseudomonadati</taxon>
        <taxon>Thermodesulfobacteriota</taxon>
        <taxon>Desulfovibrionia</taxon>
        <taxon>Desulfovibrionales</taxon>
        <taxon>Desulfovibrionaceae</taxon>
        <taxon>Maridesulfovibrio</taxon>
    </lineage>
</organism>
<dbReference type="Pfam" id="PF13649">
    <property type="entry name" value="Methyltransf_25"/>
    <property type="match status" value="1"/>
</dbReference>
<dbReference type="Gene3D" id="3.40.50.150">
    <property type="entry name" value="Vaccinia Virus protein VP39"/>
    <property type="match status" value="1"/>
</dbReference>
<sequence>MFKELMYINSRPLPFEFYTASDLWTDEHIAKQMLNYHLHPDIDAASRNAAFIAESSEWIIDHFGLAESKKVADFGCGPGLYTTAFAKAGADVTGIDFSSNSLAYANEVAQNSKLEINYVNTNYLDYSTNDRFDLITMIMCDFCALNPEQRQTMLRKFYALLKPDGSILLDVYSLNAFSMVSEKRVFEPNLMDGFWAKEHYYGFLNTFKYEQEKVMLDKYIIIQPSLTRIIYNWLQYFSPADLEAEIATAGFSGVELRGNVAGSKYQNESNEFAVIIRK</sequence>
<dbReference type="InterPro" id="IPR041698">
    <property type="entry name" value="Methyltransf_25"/>
</dbReference>
<dbReference type="eggNOG" id="COG2227">
    <property type="taxonomic scope" value="Bacteria"/>
</dbReference>
<dbReference type="EMBL" id="CP001649">
    <property type="protein sequence ID" value="ACS79986.1"/>
    <property type="molecule type" value="Genomic_DNA"/>
</dbReference>
<dbReference type="HOGENOM" id="CLU_069129_3_0_7"/>
<reference evidence="3 4" key="1">
    <citation type="submission" date="2009-06" db="EMBL/GenBank/DDBJ databases">
        <title>Complete sequence of Desulfovibrio salexigens DSM 2638.</title>
        <authorList>
            <consortium name="US DOE Joint Genome Institute"/>
            <person name="Lucas S."/>
            <person name="Copeland A."/>
            <person name="Lapidus A."/>
            <person name="Glavina del Rio T."/>
            <person name="Tice H."/>
            <person name="Bruce D."/>
            <person name="Goodwin L."/>
            <person name="Pitluck S."/>
            <person name="Munk A.C."/>
            <person name="Brettin T."/>
            <person name="Detter J.C."/>
            <person name="Han C."/>
            <person name="Tapia R."/>
            <person name="Larimer F."/>
            <person name="Land M."/>
            <person name="Hauser L."/>
            <person name="Kyrpides N."/>
            <person name="Anderson I."/>
            <person name="Wall J.D."/>
            <person name="Arkin A.P."/>
            <person name="Dehal P."/>
            <person name="Chivian D."/>
            <person name="Giles B."/>
            <person name="Hazen T.C."/>
        </authorList>
    </citation>
    <scope>NUCLEOTIDE SEQUENCE [LARGE SCALE GENOMIC DNA]</scope>
    <source>
        <strain evidence="4">ATCC 14822 / DSM 2638 / NCIMB 8403 / VKM B-1763</strain>
    </source>
</reference>
<dbReference type="STRING" id="526222.Desal_1925"/>
<evidence type="ECO:0000313" key="4">
    <source>
        <dbReference type="Proteomes" id="UP000002601"/>
    </source>
</evidence>
<dbReference type="RefSeq" id="WP_015851802.1">
    <property type="nucleotide sequence ID" value="NC_012881.1"/>
</dbReference>
<evidence type="ECO:0000256" key="1">
    <source>
        <dbReference type="ARBA" id="ARBA00022679"/>
    </source>
</evidence>
<evidence type="ECO:0000259" key="2">
    <source>
        <dbReference type="Pfam" id="PF13649"/>
    </source>
</evidence>